<evidence type="ECO:0000313" key="2">
    <source>
        <dbReference type="Proteomes" id="UP001277972"/>
    </source>
</evidence>
<accession>A0ACC6M5V6</accession>
<name>A0ACC6M5V6_9BACI</name>
<organism evidence="1 2">
    <name type="scientific">Gracilibacillus pellucidus</name>
    <dbReference type="NCBI Taxonomy" id="3095368"/>
    <lineage>
        <taxon>Bacteria</taxon>
        <taxon>Bacillati</taxon>
        <taxon>Bacillota</taxon>
        <taxon>Bacilli</taxon>
        <taxon>Bacillales</taxon>
        <taxon>Bacillaceae</taxon>
        <taxon>Gracilibacillus</taxon>
    </lineage>
</organism>
<dbReference type="EMBL" id="JAWZSR010000004">
    <property type="protein sequence ID" value="MDX8046152.1"/>
    <property type="molecule type" value="Genomic_DNA"/>
</dbReference>
<comment type="caution">
    <text evidence="1">The sequence shown here is derived from an EMBL/GenBank/DDBJ whole genome shotgun (WGS) entry which is preliminary data.</text>
</comment>
<gene>
    <name evidence="1" type="ORF">SH601_09130</name>
</gene>
<sequence length="48" mass="5204">MIKDLELEPGEMKDVDIDFSGEQFIGILAKQQVGNNTGGQLLVVGEVK</sequence>
<dbReference type="Proteomes" id="UP001277972">
    <property type="component" value="Unassembled WGS sequence"/>
</dbReference>
<evidence type="ECO:0000313" key="1">
    <source>
        <dbReference type="EMBL" id="MDX8046152.1"/>
    </source>
</evidence>
<protein>
    <submittedName>
        <fullName evidence="1">Uncharacterized protein</fullName>
    </submittedName>
</protein>
<proteinExistence type="predicted"/>
<reference evidence="1" key="1">
    <citation type="submission" date="2023-11" db="EMBL/GenBank/DDBJ databases">
        <title>Gracilibacillus pellucida a moderately halophilic bacterium isolated from saline soil in Xinjiang province.</title>
        <authorList>
            <person name="Zhang Z."/>
            <person name="Tan F."/>
            <person name="Wang Y."/>
            <person name="Xia M."/>
        </authorList>
    </citation>
    <scope>NUCLEOTIDE SEQUENCE</scope>
    <source>
        <strain evidence="1">S3-1-1</strain>
    </source>
</reference>
<keyword evidence="2" id="KW-1185">Reference proteome</keyword>